<sequence length="222" mass="24805">MRDATLHAFIHSSVRYEEVCTETHRQVVLNLSSNATPTDGASDGTWWVCAQRRCVIRPRRRTVFTPDCKTSIVRVLQSIMESLNLYLAYYHGLVGGELKHWSLFVTPSTAIDAVGTIYDAVLAGDSRSFVMHRVVGAQLCGRAGAKTFDNRLHLGTMLPEHEAGIRENGEEVSEIVNDANRVEAGKLTCQDWILLVVEWLVDARVLGQNCLTAIERRVPKLE</sequence>
<reference evidence="1 2" key="1">
    <citation type="submission" date="2014-06" db="EMBL/GenBank/DDBJ databases">
        <title>Evolutionary Origins and Diversification of the Mycorrhizal Mutualists.</title>
        <authorList>
            <consortium name="DOE Joint Genome Institute"/>
            <consortium name="Mycorrhizal Genomics Consortium"/>
            <person name="Kohler A."/>
            <person name="Kuo A."/>
            <person name="Nagy L.G."/>
            <person name="Floudas D."/>
            <person name="Copeland A."/>
            <person name="Barry K.W."/>
            <person name="Cichocki N."/>
            <person name="Veneault-Fourrey C."/>
            <person name="LaButti K."/>
            <person name="Lindquist E.A."/>
            <person name="Lipzen A."/>
            <person name="Lundell T."/>
            <person name="Morin E."/>
            <person name="Murat C."/>
            <person name="Riley R."/>
            <person name="Ohm R."/>
            <person name="Sun H."/>
            <person name="Tunlid A."/>
            <person name="Henrissat B."/>
            <person name="Grigoriev I.V."/>
            <person name="Hibbett D.S."/>
            <person name="Martin F."/>
        </authorList>
    </citation>
    <scope>NUCLEOTIDE SEQUENCE [LARGE SCALE GENOMIC DNA]</scope>
    <source>
        <strain evidence="1 2">FD-325 SS-3</strain>
    </source>
</reference>
<proteinExistence type="predicted"/>
<gene>
    <name evidence="1" type="ORF">PLICRDRAFT_341774</name>
</gene>
<dbReference type="Proteomes" id="UP000053263">
    <property type="component" value="Unassembled WGS sequence"/>
</dbReference>
<dbReference type="OrthoDB" id="3185595at2759"/>
<evidence type="ECO:0000313" key="1">
    <source>
        <dbReference type="EMBL" id="KII84785.1"/>
    </source>
</evidence>
<evidence type="ECO:0000313" key="2">
    <source>
        <dbReference type="Proteomes" id="UP000053263"/>
    </source>
</evidence>
<dbReference type="EMBL" id="KN832569">
    <property type="protein sequence ID" value="KII84785.1"/>
    <property type="molecule type" value="Genomic_DNA"/>
</dbReference>
<dbReference type="AlphaFoldDB" id="A0A0C9SY50"/>
<name>A0A0C9SY50_PLICR</name>
<dbReference type="HOGENOM" id="CLU_1245828_0_0_1"/>
<keyword evidence="2" id="KW-1185">Reference proteome</keyword>
<protein>
    <submittedName>
        <fullName evidence="1">Uncharacterized protein</fullName>
    </submittedName>
</protein>
<accession>A0A0C9SY50</accession>
<organism evidence="1 2">
    <name type="scientific">Plicaturopsis crispa FD-325 SS-3</name>
    <dbReference type="NCBI Taxonomy" id="944288"/>
    <lineage>
        <taxon>Eukaryota</taxon>
        <taxon>Fungi</taxon>
        <taxon>Dikarya</taxon>
        <taxon>Basidiomycota</taxon>
        <taxon>Agaricomycotina</taxon>
        <taxon>Agaricomycetes</taxon>
        <taxon>Agaricomycetidae</taxon>
        <taxon>Amylocorticiales</taxon>
        <taxon>Amylocorticiaceae</taxon>
        <taxon>Plicatura</taxon>
        <taxon>Plicaturopsis crispa</taxon>
    </lineage>
</organism>